<keyword evidence="1" id="KW-0472">Membrane</keyword>
<organism evidence="2 4">
    <name type="scientific">Tritrichomonas musculus</name>
    <dbReference type="NCBI Taxonomy" id="1915356"/>
    <lineage>
        <taxon>Eukaryota</taxon>
        <taxon>Metamonada</taxon>
        <taxon>Parabasalia</taxon>
        <taxon>Tritrichomonadida</taxon>
        <taxon>Tritrichomonadidae</taxon>
        <taxon>Tritrichomonas</taxon>
    </lineage>
</organism>
<evidence type="ECO:0000313" key="4">
    <source>
        <dbReference type="Proteomes" id="UP001470230"/>
    </source>
</evidence>
<dbReference type="EMBL" id="JAPFFF010000006">
    <property type="protein sequence ID" value="KAK8887488.1"/>
    <property type="molecule type" value="Genomic_DNA"/>
</dbReference>
<dbReference type="EMBL" id="JAPFFF010000520">
    <property type="protein sequence ID" value="KAK8834084.1"/>
    <property type="molecule type" value="Genomic_DNA"/>
</dbReference>
<comment type="caution">
    <text evidence="2">The sequence shown here is derived from an EMBL/GenBank/DDBJ whole genome shotgun (WGS) entry which is preliminary data.</text>
</comment>
<evidence type="ECO:0000313" key="2">
    <source>
        <dbReference type="EMBL" id="KAK8834084.1"/>
    </source>
</evidence>
<dbReference type="Proteomes" id="UP001470230">
    <property type="component" value="Unassembled WGS sequence"/>
</dbReference>
<protein>
    <submittedName>
        <fullName evidence="2">Uncharacterized protein</fullName>
    </submittedName>
</protein>
<proteinExistence type="predicted"/>
<accession>A0ABR2GJK1</accession>
<evidence type="ECO:0000256" key="1">
    <source>
        <dbReference type="SAM" id="Phobius"/>
    </source>
</evidence>
<evidence type="ECO:0000313" key="3">
    <source>
        <dbReference type="EMBL" id="KAK8887488.1"/>
    </source>
</evidence>
<name>A0ABR2GJK1_9EUKA</name>
<gene>
    <name evidence="2" type="ORF">M9Y10_036594</name>
    <name evidence="3" type="ORF">M9Y10_038535</name>
</gene>
<sequence>MNLTVLSFFSHMLISHSPCFVSNQLSLNKNYFSKFSTNLLYNQQKLQLTKSMFLYGLGEVICKGSDNEHVEITNHIFNNNQDYKDYIDKIRDASISIIDCSFIKINSVNTLYIHSANVSLYMTGNVFNQCSSRDSVVNLERCRCFTITHTCSYHSSAQYRAAFLFHNCVGNDFSINLYNTIVDSSQSATQDNFFNWYSQSGNQYHRCNNMTGMNGFNGYQFDDPSCISFVMNTVMRCSQNCIKISGNEVSNSKPKKIEMVNFFSNGCDSAILLTTSNLINLTVVNSALFSKSGKAINSQNPQGKYIVLLLDCIIYSQDLDYFIKTENCVRKSNYDTAYAREYPHYTYSNLCVGPNNNSNLNIHGCNAGNCLEDCPQTIGFPPGVPQYSTIIHTDIQSGTFTPTQIFSRSNQFTNSEPFTQSSGFTKSSDFSKSSQFMASMKFSPSSKFTKSSKFSNSNEFTKSNEFAKSNAFTKSSEFTGSNKFSKSKVFTKSNIFTSSDIFTKSDIFTSSDIFTKSDKFTSSNEFTSSESFSGSSFFTKSDEFSSSKKFTKSGPFTCTKSFSSSHHFSSSEQFTRSDYFTCSEMQHEQPGIDVQHESSDDNKKLIGIIAGSAGGAAVIGGALAAFFLIKKKSVPVEDINAVEGNKESVVSVDNDLNNIMEQDDPFADEFV</sequence>
<feature type="transmembrane region" description="Helical" evidence="1">
    <location>
        <begin position="605"/>
        <end position="629"/>
    </location>
</feature>
<reference evidence="2 4" key="1">
    <citation type="submission" date="2024-04" db="EMBL/GenBank/DDBJ databases">
        <title>Tritrichomonas musculus Genome.</title>
        <authorList>
            <person name="Alves-Ferreira E."/>
            <person name="Grigg M."/>
            <person name="Lorenzi H."/>
            <person name="Galac M."/>
        </authorList>
    </citation>
    <scope>NUCLEOTIDE SEQUENCE [LARGE SCALE GENOMIC DNA]</scope>
    <source>
        <strain evidence="2 4">EAF2021</strain>
    </source>
</reference>
<keyword evidence="1" id="KW-0812">Transmembrane</keyword>
<keyword evidence="1" id="KW-1133">Transmembrane helix</keyword>
<keyword evidence="4" id="KW-1185">Reference proteome</keyword>